<evidence type="ECO:0000256" key="5">
    <source>
        <dbReference type="ARBA" id="ARBA00022664"/>
    </source>
</evidence>
<reference evidence="14" key="1">
    <citation type="submission" date="2025-08" db="UniProtKB">
        <authorList>
            <consortium name="Ensembl"/>
        </authorList>
    </citation>
    <scope>IDENTIFICATION</scope>
</reference>
<proteinExistence type="inferred from homology"/>
<evidence type="ECO:0000256" key="2">
    <source>
        <dbReference type="ARBA" id="ARBA00004514"/>
    </source>
</evidence>
<evidence type="ECO:0000256" key="7">
    <source>
        <dbReference type="ARBA" id="ARBA00023187"/>
    </source>
</evidence>
<accession>A0A8B9RTU5</accession>
<dbReference type="GO" id="GO:0000398">
    <property type="term" value="P:mRNA splicing, via spliceosome"/>
    <property type="evidence" value="ECO:0007669"/>
    <property type="project" value="UniProtKB-ARBA"/>
</dbReference>
<dbReference type="InterPro" id="IPR001163">
    <property type="entry name" value="Sm_dom_euk/arc"/>
</dbReference>
<keyword evidence="8" id="KW-0539">Nucleus</keyword>
<keyword evidence="15" id="KW-1185">Reference proteome</keyword>
<keyword evidence="7" id="KW-0508">mRNA splicing</keyword>
<dbReference type="Gene3D" id="2.30.30.100">
    <property type="match status" value="1"/>
</dbReference>
<evidence type="ECO:0000256" key="11">
    <source>
        <dbReference type="ARBA" id="ARBA00058557"/>
    </source>
</evidence>
<evidence type="ECO:0000256" key="1">
    <source>
        <dbReference type="ARBA" id="ARBA00004123"/>
    </source>
</evidence>
<evidence type="ECO:0000313" key="15">
    <source>
        <dbReference type="Proteomes" id="UP000694541"/>
    </source>
</evidence>
<evidence type="ECO:0000256" key="10">
    <source>
        <dbReference type="ARBA" id="ARBA00033125"/>
    </source>
</evidence>
<dbReference type="GO" id="GO:0005689">
    <property type="term" value="C:U12-type spliceosomal complex"/>
    <property type="evidence" value="ECO:0007669"/>
    <property type="project" value="UniProtKB-ARBA"/>
</dbReference>
<dbReference type="Pfam" id="PF01423">
    <property type="entry name" value="LSM"/>
    <property type="match status" value="1"/>
</dbReference>
<dbReference type="InterPro" id="IPR010920">
    <property type="entry name" value="LSM_dom_sf"/>
</dbReference>
<organism evidence="14 15">
    <name type="scientific">Accipiter nisus</name>
    <name type="common">Eurasian sparrowhawk</name>
    <dbReference type="NCBI Taxonomy" id="211598"/>
    <lineage>
        <taxon>Eukaryota</taxon>
        <taxon>Metazoa</taxon>
        <taxon>Chordata</taxon>
        <taxon>Craniata</taxon>
        <taxon>Vertebrata</taxon>
        <taxon>Euteleostomi</taxon>
        <taxon>Archelosauria</taxon>
        <taxon>Archosauria</taxon>
        <taxon>Dinosauria</taxon>
        <taxon>Saurischia</taxon>
        <taxon>Theropoda</taxon>
        <taxon>Coelurosauria</taxon>
        <taxon>Aves</taxon>
        <taxon>Neognathae</taxon>
        <taxon>Neoaves</taxon>
        <taxon>Telluraves</taxon>
        <taxon>Accipitrimorphae</taxon>
        <taxon>Accipitriformes</taxon>
        <taxon>Accipitridae</taxon>
        <taxon>Accipitrinae</taxon>
        <taxon>Accipiter</taxon>
    </lineage>
</organism>
<comment type="subcellular location">
    <subcellularLocation>
        <location evidence="2">Cytoplasm</location>
        <location evidence="2">Cytosol</location>
    </subcellularLocation>
    <subcellularLocation>
        <location evidence="1">Nucleus</location>
    </subcellularLocation>
</comment>
<dbReference type="SMART" id="SM00651">
    <property type="entry name" value="Sm"/>
    <property type="match status" value="1"/>
</dbReference>
<sequence>MGWDGMGWDGMAGAGCLLVPFLLPPRPVPPALVTQAPALSPGTPDSRSRCPLPPPVPHPCHSHCPQAHPVPYPSVPCNSVSLGTPCLFLILVGPATPCPLPIPGVTCHSQCPQTPPTPPSPVSPATSCSPSWCPLPRRVPHPSVPCHQFLIPSVPCQPPMSPATPSVPRHPPFLILVSPATPNSLSPVSPAFPHSPSLVSSATPSVFQHPQPHHPRAPIPQQCPHLTIPSPAVPTTSPSLSLCRSLLNKPKSEMTPEELQKREEEEFNTGPLSVLTQSVKNNTQVLINCRNNKKLLGRVKAFDRHCNMVLENVKEMWTEVPKSGKGKKKSKPVNKDRYISKMFLRGDSVIVVLRNPLITGK</sequence>
<evidence type="ECO:0000256" key="4">
    <source>
        <dbReference type="ARBA" id="ARBA00022490"/>
    </source>
</evidence>
<dbReference type="AlphaFoldDB" id="A0A8B9RTU5"/>
<dbReference type="GO" id="GO:0097525">
    <property type="term" value="C:spliceosomal snRNP complex"/>
    <property type="evidence" value="ECO:0007669"/>
    <property type="project" value="UniProtKB-ARBA"/>
</dbReference>
<evidence type="ECO:0000256" key="6">
    <source>
        <dbReference type="ARBA" id="ARBA00022728"/>
    </source>
</evidence>
<evidence type="ECO:0000259" key="13">
    <source>
        <dbReference type="PROSITE" id="PS52002"/>
    </source>
</evidence>
<dbReference type="InterPro" id="IPR047575">
    <property type="entry name" value="Sm"/>
</dbReference>
<keyword evidence="6" id="KW-0747">Spliceosome</keyword>
<keyword evidence="9" id="KW-0687">Ribonucleoprotein</keyword>
<evidence type="ECO:0000256" key="8">
    <source>
        <dbReference type="ARBA" id="ARBA00023242"/>
    </source>
</evidence>
<evidence type="ECO:0000256" key="9">
    <source>
        <dbReference type="ARBA" id="ARBA00023274"/>
    </source>
</evidence>
<protein>
    <recommendedName>
        <fullName evidence="12">Small nuclear ribonucleoprotein Sm D2</fullName>
    </recommendedName>
    <alternativeName>
        <fullName evidence="10">snRNP core protein D2</fullName>
    </alternativeName>
</protein>
<name>A0A8B9RTU5_9AVES</name>
<dbReference type="Ensembl" id="ENSANIT00000010456.1">
    <property type="protein sequence ID" value="ENSANIP00000010106.1"/>
    <property type="gene ID" value="ENSANIG00000006826.1"/>
</dbReference>
<dbReference type="SUPFAM" id="SSF50182">
    <property type="entry name" value="Sm-like ribonucleoproteins"/>
    <property type="match status" value="1"/>
</dbReference>
<feature type="domain" description="Sm" evidence="13">
    <location>
        <begin position="272"/>
        <end position="358"/>
    </location>
</feature>
<keyword evidence="4" id="KW-0963">Cytoplasm</keyword>
<dbReference type="Proteomes" id="UP000694541">
    <property type="component" value="Unplaced"/>
</dbReference>
<dbReference type="CDD" id="cd01720">
    <property type="entry name" value="Sm_D2"/>
    <property type="match status" value="1"/>
</dbReference>
<comment type="function">
    <text evidence="11">Plays a role in pre-mRNA splicing as a core component of the spliceosomal U1, U2, U4 and U5 small nuclear ribonucleoproteins (snRNPs), the building blocks of the spliceosome. Component of both the pre-catalytic spliceosome B complex and activated spliceosome C complexes. As a component of the minor spliceosome, involved in the splicing of U12-type introns in pre-mRNAs.</text>
</comment>
<evidence type="ECO:0000256" key="3">
    <source>
        <dbReference type="ARBA" id="ARBA00008146"/>
    </source>
</evidence>
<reference evidence="14" key="2">
    <citation type="submission" date="2025-09" db="UniProtKB">
        <authorList>
            <consortium name="Ensembl"/>
        </authorList>
    </citation>
    <scope>IDENTIFICATION</scope>
</reference>
<evidence type="ECO:0000256" key="12">
    <source>
        <dbReference type="ARBA" id="ARBA00070085"/>
    </source>
</evidence>
<keyword evidence="5" id="KW-0507">mRNA processing</keyword>
<dbReference type="InterPro" id="IPR027248">
    <property type="entry name" value="Sm_D2"/>
</dbReference>
<evidence type="ECO:0000313" key="14">
    <source>
        <dbReference type="Ensembl" id="ENSANIP00000010106.1"/>
    </source>
</evidence>
<dbReference type="FunFam" id="2.30.30.100:FF:000069">
    <property type="entry name" value="Small nuclear ribonucleoprotein Sm D2"/>
    <property type="match status" value="1"/>
</dbReference>
<comment type="similarity">
    <text evidence="3">Belongs to the snRNP core protein family.</text>
</comment>
<dbReference type="PANTHER" id="PTHR12777">
    <property type="entry name" value="SMALL NUCLEAR RIBONUCLEOPROTEIN SM D2"/>
    <property type="match status" value="1"/>
</dbReference>
<dbReference type="GO" id="GO:0003723">
    <property type="term" value="F:RNA binding"/>
    <property type="evidence" value="ECO:0007669"/>
    <property type="project" value="InterPro"/>
</dbReference>
<dbReference type="PROSITE" id="PS52002">
    <property type="entry name" value="SM"/>
    <property type="match status" value="1"/>
</dbReference>
<dbReference type="GO" id="GO:0005829">
    <property type="term" value="C:cytosol"/>
    <property type="evidence" value="ECO:0007669"/>
    <property type="project" value="UniProtKB-SubCell"/>
</dbReference>